<feature type="compositionally biased region" description="Low complexity" evidence="1">
    <location>
        <begin position="303"/>
        <end position="320"/>
    </location>
</feature>
<feature type="compositionally biased region" description="Basic and acidic residues" evidence="1">
    <location>
        <begin position="550"/>
        <end position="562"/>
    </location>
</feature>
<organism evidence="2">
    <name type="scientific">uncultured Acetobacteraceae bacterium</name>
    <dbReference type="NCBI Taxonomy" id="169975"/>
    <lineage>
        <taxon>Bacteria</taxon>
        <taxon>Pseudomonadati</taxon>
        <taxon>Pseudomonadota</taxon>
        <taxon>Alphaproteobacteria</taxon>
        <taxon>Acetobacterales</taxon>
        <taxon>Acetobacteraceae</taxon>
        <taxon>environmental samples</taxon>
    </lineage>
</organism>
<feature type="non-terminal residue" evidence="2">
    <location>
        <position position="1"/>
    </location>
</feature>
<reference evidence="2" key="1">
    <citation type="submission" date="2020-02" db="EMBL/GenBank/DDBJ databases">
        <authorList>
            <person name="Meier V. D."/>
        </authorList>
    </citation>
    <scope>NUCLEOTIDE SEQUENCE</scope>
    <source>
        <strain evidence="2">AVDCRST_MAG04</strain>
    </source>
</reference>
<proteinExistence type="predicted"/>
<gene>
    <name evidence="2" type="ORF">AVDCRST_MAG04-443</name>
</gene>
<dbReference type="AlphaFoldDB" id="A0A6J4HBX6"/>
<feature type="compositionally biased region" description="Basic residues" evidence="1">
    <location>
        <begin position="530"/>
        <end position="539"/>
    </location>
</feature>
<feature type="compositionally biased region" description="Basic residues" evidence="1">
    <location>
        <begin position="167"/>
        <end position="187"/>
    </location>
</feature>
<feature type="region of interest" description="Disordered" evidence="1">
    <location>
        <begin position="32"/>
        <end position="63"/>
    </location>
</feature>
<feature type="compositionally biased region" description="Basic residues" evidence="1">
    <location>
        <begin position="581"/>
        <end position="602"/>
    </location>
</feature>
<feature type="non-terminal residue" evidence="2">
    <location>
        <position position="764"/>
    </location>
</feature>
<name>A0A6J4HBX6_9PROT</name>
<feature type="compositionally biased region" description="Basic and acidic residues" evidence="1">
    <location>
        <begin position="706"/>
        <end position="720"/>
    </location>
</feature>
<feature type="region of interest" description="Disordered" evidence="1">
    <location>
        <begin position="150"/>
        <end position="224"/>
    </location>
</feature>
<feature type="region of interest" description="Disordered" evidence="1">
    <location>
        <begin position="302"/>
        <end position="387"/>
    </location>
</feature>
<sequence>GAPSDGFLLLRLWRPALPSGLAAHARHLRRLRHRQRGPGGRRFPHRPGHRQLGRGESGRSAAARSRAARLRALRGRGGGFRAAVQIFPLRPVGGGAGGRGGRPGGRVRVVLRGDGAAHRPDGRVLAAAGAGGGDLARHGGRADRLALRAEHARRRGRGAGGRLAAGRQRRLRGHPPRRRRARHRRRADRAQPVARPARPSGAGPGPDRRPRRDRTGSGGALRRAAALVRAGVPVGLRGRRPGDPVGAAAGAGRAVPRLPVPHRARRVPAGRRRRHRLRVAAGPAPARPAPRLLPGAKRRLRAGRGADPGALAGAPALAAPELPPGGPVAARGAVVPRHHRADGPRRRAALLPDRHDLPARAAGGAARPGEGGRAGRLGAARQHRRQRRRVIGHGARVPALPGHRRDAAAAGGAFPGPVAGVAVARRRPVAAARAGAGAGRGLRRRGGGRAVQRGVLEPHARPAAGGGDGLGRGPLRHRLLARRPARPAAAARALLHHGLQPRQHPVLVLPHAARRRRPVAAPGPAAGARDRRRQRRQPLGRHGLAGDARGAGRGDRRAGPERARRHRPAAARGRGGGAARRPARPVGARRRAPGAGARRRALRRDPGGRRAAAQFAQRAALQPRVPGGGAPSPRPRRALRAVGAEPPRGRNLRRGVPARGAPAAGQHARRQRSADCRRGAPPRRAARRPGRRRAPRARQRRRRIRELRSAGRGRAGDRLEPGGPARARAADRHVPARRVLREQRPRRGRADRGTGAAGRRRRAL</sequence>
<feature type="compositionally biased region" description="Basic residues" evidence="1">
    <location>
        <begin position="680"/>
        <end position="705"/>
    </location>
</feature>
<feature type="compositionally biased region" description="Basic and acidic residues" evidence="1">
    <location>
        <begin position="728"/>
        <end position="752"/>
    </location>
</feature>
<feature type="compositionally biased region" description="Basic and acidic residues" evidence="1">
    <location>
        <begin position="206"/>
        <end position="215"/>
    </location>
</feature>
<accession>A0A6J4HBX6</accession>
<protein>
    <submittedName>
        <fullName evidence="2">Uncharacterized protein</fullName>
    </submittedName>
</protein>
<feature type="compositionally biased region" description="Basic residues" evidence="1">
    <location>
        <begin position="42"/>
        <end position="52"/>
    </location>
</feature>
<feature type="compositionally biased region" description="Low complexity" evidence="1">
    <location>
        <begin position="654"/>
        <end position="665"/>
    </location>
</feature>
<feature type="region of interest" description="Disordered" evidence="1">
    <location>
        <begin position="513"/>
        <end position="764"/>
    </location>
</feature>
<feature type="compositionally biased region" description="Low complexity" evidence="1">
    <location>
        <begin position="359"/>
        <end position="368"/>
    </location>
</feature>
<evidence type="ECO:0000256" key="1">
    <source>
        <dbReference type="SAM" id="MobiDB-lite"/>
    </source>
</evidence>
<dbReference type="EMBL" id="CADCTL010000032">
    <property type="protein sequence ID" value="CAA9217217.1"/>
    <property type="molecule type" value="Genomic_DNA"/>
</dbReference>
<evidence type="ECO:0000313" key="2">
    <source>
        <dbReference type="EMBL" id="CAA9217217.1"/>
    </source>
</evidence>
<feature type="compositionally biased region" description="Low complexity" evidence="1">
    <location>
        <begin position="190"/>
        <end position="201"/>
    </location>
</feature>
<feature type="compositionally biased region" description="Low complexity" evidence="1">
    <location>
        <begin position="609"/>
        <end position="625"/>
    </location>
</feature>